<sequence>MSACRHQDSAQPSDCTAWYGPPLPPDIAQGLTPDLSAGLGEKTLLRHALAEAGCGPELCQRLMEQHWNRADHRLWLRDNGGAAALLWLCRGHRHPDAAAVGLVLLAWVRADRRRQGLGSHLLGQALGWCRLQQLVELRAQALASNPVAQTFWQASGAHLVAHAFSIPA</sequence>
<evidence type="ECO:0000313" key="3">
    <source>
        <dbReference type="Proteomes" id="UP000317990"/>
    </source>
</evidence>
<protein>
    <submittedName>
        <fullName evidence="2">GNAT family N-acetyltransferase</fullName>
    </submittedName>
</protein>
<dbReference type="SUPFAM" id="SSF55729">
    <property type="entry name" value="Acyl-CoA N-acyltransferases (Nat)"/>
    <property type="match status" value="1"/>
</dbReference>
<dbReference type="AlphaFoldDB" id="A0A524RPF9"/>
<dbReference type="InterPro" id="IPR000182">
    <property type="entry name" value="GNAT_dom"/>
</dbReference>
<dbReference type="Gene3D" id="3.40.630.30">
    <property type="match status" value="1"/>
</dbReference>
<accession>A0A524RPF9</accession>
<dbReference type="InterPro" id="IPR016181">
    <property type="entry name" value="Acyl_CoA_acyltransferase"/>
</dbReference>
<proteinExistence type="predicted"/>
<dbReference type="EMBL" id="SRMO01000051">
    <property type="protein sequence ID" value="TGG93641.1"/>
    <property type="molecule type" value="Genomic_DNA"/>
</dbReference>
<evidence type="ECO:0000259" key="1">
    <source>
        <dbReference type="Pfam" id="PF00583"/>
    </source>
</evidence>
<keyword evidence="2" id="KW-0808">Transferase</keyword>
<evidence type="ECO:0000313" key="2">
    <source>
        <dbReference type="EMBL" id="TGG93641.1"/>
    </source>
</evidence>
<name>A0A524RPF9_9CHRO</name>
<feature type="domain" description="N-acetyltransferase" evidence="1">
    <location>
        <begin position="65"/>
        <end position="156"/>
    </location>
</feature>
<comment type="caution">
    <text evidence="2">The sequence shown here is derived from an EMBL/GenBank/DDBJ whole genome shotgun (WGS) entry which is preliminary data.</text>
</comment>
<dbReference type="CDD" id="cd04301">
    <property type="entry name" value="NAT_SF"/>
    <property type="match status" value="1"/>
</dbReference>
<dbReference type="Pfam" id="PF00583">
    <property type="entry name" value="Acetyltransf_1"/>
    <property type="match status" value="1"/>
</dbReference>
<organism evidence="2 3">
    <name type="scientific">Aphanocapsa feldmannii 277cV</name>
    <dbReference type="NCBI Taxonomy" id="2507553"/>
    <lineage>
        <taxon>Bacteria</taxon>
        <taxon>Bacillati</taxon>
        <taxon>Cyanobacteriota</taxon>
        <taxon>Cyanophyceae</taxon>
        <taxon>Oscillatoriophycideae</taxon>
        <taxon>Chroococcales</taxon>
        <taxon>Microcystaceae</taxon>
        <taxon>Aphanocapsa</taxon>
    </lineage>
</organism>
<dbReference type="GO" id="GO:0016747">
    <property type="term" value="F:acyltransferase activity, transferring groups other than amino-acyl groups"/>
    <property type="evidence" value="ECO:0007669"/>
    <property type="project" value="InterPro"/>
</dbReference>
<gene>
    <name evidence="2" type="ORF">ERJ67_04045</name>
</gene>
<reference evidence="2 3" key="1">
    <citation type="journal article" date="2019" name="mSystems">
        <title>Life at home and on the roam: Genomic adaptions reflect the dual lifestyle of an intracellular, facultative symbiont.</title>
        <authorList>
            <person name="Burgsdorf I."/>
        </authorList>
    </citation>
    <scope>NUCLEOTIDE SEQUENCE [LARGE SCALE GENOMIC DNA]</scope>
    <source>
        <strain evidence="2">277cV</strain>
    </source>
</reference>
<dbReference type="Proteomes" id="UP000317990">
    <property type="component" value="Unassembled WGS sequence"/>
</dbReference>